<reference evidence="4" key="1">
    <citation type="submission" date="2016-10" db="EMBL/GenBank/DDBJ databases">
        <authorList>
            <person name="Varghese N."/>
            <person name="Submissions S."/>
        </authorList>
    </citation>
    <scope>NUCLEOTIDE SEQUENCE [LARGE SCALE GENOMIC DNA]</scope>
    <source>
        <strain evidence="4">DSM 17908</strain>
    </source>
</reference>
<protein>
    <submittedName>
        <fullName evidence="3">Phage T4 tail fibre</fullName>
    </submittedName>
    <submittedName>
        <fullName evidence="2">Tail protein</fullName>
    </submittedName>
</protein>
<sequence length="429" mass="46341">MQDKKPDAPVSEDNNLVTVTTPEYVKESIKAAIAQHAASRNHPYATLTDRGFVTLSNDVDSDSEITAATSKAVKKAYDLANTANQNALNNNSDLYLEKAQNGADIPDKAAFVSNLGLDETVSQAQNAYPKTGGTIQGEVTANRYWTKTSLNLGTGDWGKKHGILNSGKDSAGFEGNNVELFSWNGIGMRSTLNDETNIYFNPRNGEIGTRGVINAKQLITPSVIVGGGGFNAGSADNASFEGNNVEIRSWFGVGFKPTYNNPQELATVFINTRTGDISARGIIRAGNGEVLSLGQNCHQDGNGYIRPSFSVIEIHPSGNFTTNAESEGAIVQRLSEGIYLIQNVIGLGTDGTMNNIDIPLCQNKLPLIWINHEVLPNGSIKLMTYHREHSDAPTFARNIREGYVDGDLIDIPEGRFVSIRVQMPSSKSE</sequence>
<dbReference type="RefSeq" id="WP_139216985.1">
    <property type="nucleotide sequence ID" value="NZ_CAWNQB010000008.1"/>
</dbReference>
<dbReference type="AlphaFoldDB" id="A0A1I3VT98"/>
<dbReference type="Proteomes" id="UP000198919">
    <property type="component" value="Unassembled WGS sequence"/>
</dbReference>
<accession>A0A1I3VT98</accession>
<proteinExistence type="predicted"/>
<dbReference type="STRING" id="351675.SAMN05421680_12215"/>
<evidence type="ECO:0000313" key="3">
    <source>
        <dbReference type="EMBL" id="SFJ97371.1"/>
    </source>
</evidence>
<evidence type="ECO:0000313" key="5">
    <source>
        <dbReference type="Proteomes" id="UP000224607"/>
    </source>
</evidence>
<dbReference type="EMBL" id="FORG01000022">
    <property type="protein sequence ID" value="SFJ97371.1"/>
    <property type="molecule type" value="Genomic_DNA"/>
</dbReference>
<name>A0A1I3VT98_9GAMM</name>
<evidence type="ECO:0000259" key="1">
    <source>
        <dbReference type="Pfam" id="PF25670"/>
    </source>
</evidence>
<dbReference type="GO" id="GO:0046718">
    <property type="term" value="P:symbiont entry into host cell"/>
    <property type="evidence" value="ECO:0007669"/>
    <property type="project" value="InterPro"/>
</dbReference>
<organism evidence="3 4">
    <name type="scientific">Xenorhabdus mauleonii</name>
    <dbReference type="NCBI Taxonomy" id="351675"/>
    <lineage>
        <taxon>Bacteria</taxon>
        <taxon>Pseudomonadati</taxon>
        <taxon>Pseudomonadota</taxon>
        <taxon>Gammaproteobacteria</taxon>
        <taxon>Enterobacterales</taxon>
        <taxon>Morganellaceae</taxon>
        <taxon>Xenorhabdus</taxon>
    </lineage>
</organism>
<dbReference type="Pfam" id="PF03406">
    <property type="entry name" value="Phage_fiber_2"/>
    <property type="match status" value="1"/>
</dbReference>
<dbReference type="EMBL" id="NITY01000016">
    <property type="protein sequence ID" value="PHM38417.1"/>
    <property type="molecule type" value="Genomic_DNA"/>
</dbReference>
<dbReference type="Proteomes" id="UP000224607">
    <property type="component" value="Unassembled WGS sequence"/>
</dbReference>
<dbReference type="GO" id="GO:0019062">
    <property type="term" value="P:virion attachment to host cell"/>
    <property type="evidence" value="ECO:0007669"/>
    <property type="project" value="InterPro"/>
</dbReference>
<reference evidence="2 5" key="3">
    <citation type="journal article" date="2017" name="Nat. Microbiol.">
        <title>Natural product diversity associated with the nematode symbionts Photorhabdus and Xenorhabdus.</title>
        <authorList>
            <person name="Tobias N.J."/>
            <person name="Wolff H."/>
            <person name="Djahanschiri B."/>
            <person name="Grundmann F."/>
            <person name="Kronenwerth M."/>
            <person name="Shi Y.M."/>
            <person name="Simonyi S."/>
            <person name="Grun P."/>
            <person name="Shapiro-Ilan D."/>
            <person name="Pidot S.J."/>
            <person name="Stinear T.P."/>
            <person name="Ebersberger I."/>
            <person name="Bode H.B."/>
        </authorList>
    </citation>
    <scope>NUCLEOTIDE SEQUENCE [LARGE SCALE GENOMIC DNA]</scope>
    <source>
        <strain evidence="2 5">DSM 17908</strain>
    </source>
</reference>
<feature type="domain" description="Phage tail protein C-terminal" evidence="1">
    <location>
        <begin position="296"/>
        <end position="425"/>
    </location>
</feature>
<reference evidence="3" key="2">
    <citation type="submission" date="2016-10" db="EMBL/GenBank/DDBJ databases">
        <authorList>
            <person name="de Groot N.N."/>
        </authorList>
    </citation>
    <scope>NUCLEOTIDE SEQUENCE [LARGE SCALE GENOMIC DNA]</scope>
    <source>
        <strain evidence="3">DSM 17908</strain>
    </source>
</reference>
<keyword evidence="5" id="KW-1185">Reference proteome</keyword>
<evidence type="ECO:0000313" key="4">
    <source>
        <dbReference type="Proteomes" id="UP000198919"/>
    </source>
</evidence>
<gene>
    <name evidence="3" type="ORF">SAMN05421680_12215</name>
    <name evidence="2" type="ORF">Xmau_03476</name>
</gene>
<dbReference type="Pfam" id="PF03903">
    <property type="entry name" value="Phage_T4_gp36"/>
    <property type="match status" value="2"/>
</dbReference>
<dbReference type="InterPro" id="IPR058008">
    <property type="entry name" value="Gp26_C"/>
</dbReference>
<dbReference type="InterPro" id="IPR005601">
    <property type="entry name" value="Tail_fibre_p36"/>
</dbReference>
<dbReference type="OrthoDB" id="6683604at2"/>
<evidence type="ECO:0000313" key="2">
    <source>
        <dbReference type="EMBL" id="PHM38417.1"/>
    </source>
</evidence>
<dbReference type="InterPro" id="IPR005068">
    <property type="entry name" value="Phage_lambda_Stf-r2"/>
</dbReference>
<dbReference type="Pfam" id="PF25670">
    <property type="entry name" value="Phage_tail_C_2"/>
    <property type="match status" value="1"/>
</dbReference>